<dbReference type="EMBL" id="JACHXO010000001">
    <property type="protein sequence ID" value="MBB3193801.1"/>
    <property type="molecule type" value="Genomic_DNA"/>
</dbReference>
<keyword evidence="3" id="KW-1185">Reference proteome</keyword>
<protein>
    <submittedName>
        <fullName evidence="2">Uncharacterized protein</fullName>
    </submittedName>
</protein>
<gene>
    <name evidence="2" type="ORF">FHS28_001166</name>
</gene>
<comment type="caution">
    <text evidence="2">The sequence shown here is derived from an EMBL/GenBank/DDBJ whole genome shotgun (WGS) entry which is preliminary data.</text>
</comment>
<organism evidence="2 3">
    <name type="scientific">Roseateles terrae</name>
    <dbReference type="NCBI Taxonomy" id="431060"/>
    <lineage>
        <taxon>Bacteria</taxon>
        <taxon>Pseudomonadati</taxon>
        <taxon>Pseudomonadota</taxon>
        <taxon>Betaproteobacteria</taxon>
        <taxon>Burkholderiales</taxon>
        <taxon>Sphaerotilaceae</taxon>
        <taxon>Roseateles</taxon>
    </lineage>
</organism>
<proteinExistence type="predicted"/>
<evidence type="ECO:0000313" key="3">
    <source>
        <dbReference type="Proteomes" id="UP000574369"/>
    </source>
</evidence>
<dbReference type="Proteomes" id="UP000574369">
    <property type="component" value="Unassembled WGS sequence"/>
</dbReference>
<reference evidence="2 3" key="1">
    <citation type="submission" date="2020-08" db="EMBL/GenBank/DDBJ databases">
        <title>Genomic Encyclopedia of Type Strains, Phase III (KMG-III): the genomes of soil and plant-associated and newly described type strains.</title>
        <authorList>
            <person name="Whitman W."/>
        </authorList>
    </citation>
    <scope>NUCLEOTIDE SEQUENCE [LARGE SCALE GENOMIC DNA]</scope>
    <source>
        <strain evidence="2 3">CECT 7247</strain>
    </source>
</reference>
<feature type="compositionally biased region" description="Basic and acidic residues" evidence="1">
    <location>
        <begin position="8"/>
        <end position="22"/>
    </location>
</feature>
<sequence>MDDPAPGESDREQSEGDGREAYEASLAMRCMGAGVVTPMKTLPLCAARVHLQFEPGREGMTIIPASRPD</sequence>
<accession>A0ABR6GQ25</accession>
<feature type="region of interest" description="Disordered" evidence="1">
    <location>
        <begin position="1"/>
        <end position="22"/>
    </location>
</feature>
<name>A0ABR6GQ25_9BURK</name>
<evidence type="ECO:0000256" key="1">
    <source>
        <dbReference type="SAM" id="MobiDB-lite"/>
    </source>
</evidence>
<evidence type="ECO:0000313" key="2">
    <source>
        <dbReference type="EMBL" id="MBB3193801.1"/>
    </source>
</evidence>